<proteinExistence type="predicted"/>
<dbReference type="Proteomes" id="UP000037023">
    <property type="component" value="Unassembled WGS sequence"/>
</dbReference>
<dbReference type="RefSeq" id="WP_033210418.1">
    <property type="nucleotide sequence ID" value="NZ_LGUP01000388.1"/>
</dbReference>
<name>A0A0L8JDG7_STRVR</name>
<sequence length="129" mass="15316">MARTAHHIPRSRRPWPDGRLKGEPWCSVVVRDLRYSADRLDEAARERTRPRPQAVRRTVELRTWPRFQRDKSVARWSAQDERRARQLLRVRMRTLTRLVNGTGGTIARTAPYTVDVPPYRHRRLALWLA</sequence>
<dbReference type="AlphaFoldDB" id="A0A0L8JDG7"/>
<gene>
    <name evidence="1" type="ORF">ADK34_33800</name>
</gene>
<comment type="caution">
    <text evidence="1">The sequence shown here is derived from an EMBL/GenBank/DDBJ whole genome shotgun (WGS) entry which is preliminary data.</text>
</comment>
<accession>A0A0L8JDG7</accession>
<organism evidence="1 2">
    <name type="scientific">Streptomyces viridochromogenes</name>
    <dbReference type="NCBI Taxonomy" id="1938"/>
    <lineage>
        <taxon>Bacteria</taxon>
        <taxon>Bacillati</taxon>
        <taxon>Actinomycetota</taxon>
        <taxon>Actinomycetes</taxon>
        <taxon>Kitasatosporales</taxon>
        <taxon>Streptomycetaceae</taxon>
        <taxon>Streptomyces</taxon>
    </lineage>
</organism>
<reference evidence="1 2" key="1">
    <citation type="submission" date="2015-06" db="EMBL/GenBank/DDBJ databases">
        <authorList>
            <person name="Hoefler B.C."/>
            <person name="Straight P.D."/>
        </authorList>
    </citation>
    <scope>NUCLEOTIDE SEQUENCE [LARGE SCALE GENOMIC DNA]</scope>
    <source>
        <strain evidence="1 2">NRRL 3427</strain>
    </source>
</reference>
<dbReference type="EMBL" id="LGUP01000388">
    <property type="protein sequence ID" value="KOG11594.1"/>
    <property type="molecule type" value="Genomic_DNA"/>
</dbReference>
<dbReference type="OrthoDB" id="4250639at2"/>
<dbReference type="PATRIC" id="fig|1938.6.peg.7264"/>
<protein>
    <submittedName>
        <fullName evidence="1">Uncharacterized protein</fullName>
    </submittedName>
</protein>
<evidence type="ECO:0000313" key="1">
    <source>
        <dbReference type="EMBL" id="KOG11594.1"/>
    </source>
</evidence>
<evidence type="ECO:0000313" key="2">
    <source>
        <dbReference type="Proteomes" id="UP000037023"/>
    </source>
</evidence>